<evidence type="ECO:0000259" key="8">
    <source>
        <dbReference type="Pfam" id="PF03449"/>
    </source>
</evidence>
<accession>A0A538U7R7</accession>
<reference evidence="9 10" key="1">
    <citation type="journal article" date="2019" name="Nat. Microbiol.">
        <title>Mediterranean grassland soil C-N compound turnover is dependent on rainfall and depth, and is mediated by genomically divergent microorganisms.</title>
        <authorList>
            <person name="Diamond S."/>
            <person name="Andeer P.F."/>
            <person name="Li Z."/>
            <person name="Crits-Christoph A."/>
            <person name="Burstein D."/>
            <person name="Anantharaman K."/>
            <person name="Lane K.R."/>
            <person name="Thomas B.C."/>
            <person name="Pan C."/>
            <person name="Northen T.R."/>
            <person name="Banfield J.F."/>
        </authorList>
    </citation>
    <scope>NUCLEOTIDE SEQUENCE [LARGE SCALE GENOMIC DNA]</scope>
    <source>
        <strain evidence="9">WS_11</strain>
    </source>
</reference>
<dbReference type="InterPro" id="IPR036805">
    <property type="entry name" value="Tscrpt_elong_fac_GreA/B_N_sf"/>
</dbReference>
<comment type="similarity">
    <text evidence="1">Belongs to the GreA/GreB family.</text>
</comment>
<evidence type="ECO:0000256" key="4">
    <source>
        <dbReference type="ARBA" id="ARBA00023125"/>
    </source>
</evidence>
<proteinExistence type="inferred from homology"/>
<evidence type="ECO:0000256" key="3">
    <source>
        <dbReference type="ARBA" id="ARBA00023015"/>
    </source>
</evidence>
<keyword evidence="5" id="KW-0804">Transcription</keyword>
<dbReference type="PROSITE" id="PS00829">
    <property type="entry name" value="GREAB_1"/>
    <property type="match status" value="1"/>
</dbReference>
<evidence type="ECO:0000256" key="6">
    <source>
        <dbReference type="ARBA" id="ARBA00030776"/>
    </source>
</evidence>
<dbReference type="PANTHER" id="PTHR30437:SF4">
    <property type="entry name" value="TRANSCRIPTION ELONGATION FACTOR GREA"/>
    <property type="match status" value="1"/>
</dbReference>
<dbReference type="SUPFAM" id="SSF54534">
    <property type="entry name" value="FKBP-like"/>
    <property type="match status" value="1"/>
</dbReference>
<comment type="caution">
    <text evidence="9">The sequence shown here is derived from an EMBL/GenBank/DDBJ whole genome shotgun (WGS) entry which is preliminary data.</text>
</comment>
<evidence type="ECO:0000259" key="7">
    <source>
        <dbReference type="Pfam" id="PF01272"/>
    </source>
</evidence>
<feature type="domain" description="Transcription elongation factor GreA/GreB C-terminal" evidence="7">
    <location>
        <begin position="818"/>
        <end position="889"/>
    </location>
</feature>
<feature type="domain" description="Transcription elongation factor GreA/GreB N-terminal" evidence="8">
    <location>
        <begin position="741"/>
        <end position="809"/>
    </location>
</feature>
<dbReference type="Proteomes" id="UP000319771">
    <property type="component" value="Unassembled WGS sequence"/>
</dbReference>
<dbReference type="InterPro" id="IPR001437">
    <property type="entry name" value="Tscrpt_elong_fac_GreA/B_C"/>
</dbReference>
<name>A0A538U7R7_UNCEI</name>
<dbReference type="PANTHER" id="PTHR30437">
    <property type="entry name" value="TRANSCRIPTION ELONGATION FACTOR GREA"/>
    <property type="match status" value="1"/>
</dbReference>
<evidence type="ECO:0000256" key="2">
    <source>
        <dbReference type="ARBA" id="ARBA00013729"/>
    </source>
</evidence>
<dbReference type="EMBL" id="VBPB01000131">
    <property type="protein sequence ID" value="TMQ71923.1"/>
    <property type="molecule type" value="Genomic_DNA"/>
</dbReference>
<dbReference type="InterPro" id="IPR036953">
    <property type="entry name" value="GreA/GreB_C_sf"/>
</dbReference>
<sequence>MTVRGTLPAILRGDEAADLKPESRERLETLAQDARGDGDLVFVRDECAARLRQAGASWAVEYLLAVACALNGEIERGHQTLLGLGEKLVAAKAWEPLAALADRALELEESHAAARLLVRAHEGLKRDPARLHALERAWEIMPEDLELGLLLTVRLGEAGEGDRRRGLLTELLPRFAAEQRYAGLEEAALEFVEHAEPDCLVRLVETLPLVAQQGALAECRQLLEIAFAPIRAAGQAGECEKALRAVVAQVAETAGSGAAEPFRAALVESLRQGPVRVLPEGAAVIAGAGLEDRAVPLPVALERFDTVAALPPGRAVLHGSFGPGRVVGNDGETVRIDFAKSPGHKMPYAAARRTLTPLAEDDLRLLRLTAPAELARLRADEPGEILVRALRTLGGAADAAQLKLFLVGHALVPGPEWTAFFRRARAAAVKDPRIDHGRAFEQHYRLAVAVTADAPAAEVPLPAIEPRKAVKSNLATLRKFLAQHPQAEEALAGRFGRFIERALLDPEGTLGDRARAGLYFGRWFPLRQAEWTAVLKELWEGGLSISDLSGEEEQVALLEVSHAVGVEADAILSALDSRFSAVREAAARFRELLDDAGRAALRQTLVEHAPRYPAAALRLLEEELHQPKPPADGWRLLWAACALIEERPKPSLAEKVLGWFEPAGPFDRLLANVPCSENDALRIGVLLRQWRSSDRFLFPALEVASRLGLQEAVAAVRATRQKKAERMFEQVGKQANVDIPVMTKATWDRLKKELERLERELRTTIPATIQKARELGDLKENAEYHSAKLKQATVSKQVASLQLRLTRARFVEEAELKDGVVGLGTEVVLESEQEMTTYWILGEGEHHHGDHVISFQTPVARALMGKVIGDELDLDVGGDHRHVRVVSVERKLPPHETAEAVPPA</sequence>
<dbReference type="InterPro" id="IPR022691">
    <property type="entry name" value="Tscrpt_elong_fac_GreA/B_N"/>
</dbReference>
<dbReference type="GO" id="GO:0006354">
    <property type="term" value="P:DNA-templated transcription elongation"/>
    <property type="evidence" value="ECO:0007669"/>
    <property type="project" value="TreeGrafter"/>
</dbReference>
<evidence type="ECO:0000313" key="9">
    <source>
        <dbReference type="EMBL" id="TMQ71923.1"/>
    </source>
</evidence>
<organism evidence="9 10">
    <name type="scientific">Eiseniibacteriota bacterium</name>
    <dbReference type="NCBI Taxonomy" id="2212470"/>
    <lineage>
        <taxon>Bacteria</taxon>
        <taxon>Candidatus Eiseniibacteriota</taxon>
    </lineage>
</organism>
<evidence type="ECO:0000256" key="1">
    <source>
        <dbReference type="ARBA" id="ARBA00008213"/>
    </source>
</evidence>
<evidence type="ECO:0000256" key="5">
    <source>
        <dbReference type="ARBA" id="ARBA00023163"/>
    </source>
</evidence>
<dbReference type="InterPro" id="IPR023459">
    <property type="entry name" value="Tscrpt_elong_fac_GreA/B_fam"/>
</dbReference>
<protein>
    <recommendedName>
        <fullName evidence="2">Transcription elongation factor GreA</fullName>
    </recommendedName>
    <alternativeName>
        <fullName evidence="6">Transcript cleavage factor GreA</fullName>
    </alternativeName>
</protein>
<dbReference type="InterPro" id="IPR018151">
    <property type="entry name" value="TF_GreA/GreB_CS"/>
</dbReference>
<dbReference type="GO" id="GO:0032784">
    <property type="term" value="P:regulation of DNA-templated transcription elongation"/>
    <property type="evidence" value="ECO:0007669"/>
    <property type="project" value="InterPro"/>
</dbReference>
<dbReference type="FunFam" id="1.10.287.180:FF:000001">
    <property type="entry name" value="Transcription elongation factor GreA"/>
    <property type="match status" value="1"/>
</dbReference>
<dbReference type="SUPFAM" id="SSF46557">
    <property type="entry name" value="GreA transcript cleavage protein, N-terminal domain"/>
    <property type="match status" value="1"/>
</dbReference>
<dbReference type="Gene3D" id="1.10.287.180">
    <property type="entry name" value="Transcription elongation factor, GreA/GreB, N-terminal domain"/>
    <property type="match status" value="1"/>
</dbReference>
<gene>
    <name evidence="9" type="ORF">E6K81_08905</name>
</gene>
<dbReference type="AlphaFoldDB" id="A0A538U7R7"/>
<dbReference type="Pfam" id="PF03449">
    <property type="entry name" value="GreA_GreB_N"/>
    <property type="match status" value="1"/>
</dbReference>
<dbReference type="Gene3D" id="3.10.50.30">
    <property type="entry name" value="Transcription elongation factor, GreA/GreB, C-terminal domain"/>
    <property type="match status" value="1"/>
</dbReference>
<keyword evidence="4" id="KW-0238">DNA-binding</keyword>
<dbReference type="Pfam" id="PF01272">
    <property type="entry name" value="GreA_GreB"/>
    <property type="match status" value="1"/>
</dbReference>
<evidence type="ECO:0000313" key="10">
    <source>
        <dbReference type="Proteomes" id="UP000319771"/>
    </source>
</evidence>
<dbReference type="GO" id="GO:0070063">
    <property type="term" value="F:RNA polymerase binding"/>
    <property type="evidence" value="ECO:0007669"/>
    <property type="project" value="InterPro"/>
</dbReference>
<keyword evidence="3" id="KW-0805">Transcription regulation</keyword>
<dbReference type="GO" id="GO:0003677">
    <property type="term" value="F:DNA binding"/>
    <property type="evidence" value="ECO:0007669"/>
    <property type="project" value="UniProtKB-KW"/>
</dbReference>